<evidence type="ECO:0000313" key="3">
    <source>
        <dbReference type="Proteomes" id="UP000613740"/>
    </source>
</evidence>
<feature type="domain" description="ELMO" evidence="1">
    <location>
        <begin position="127"/>
        <end position="311"/>
    </location>
</feature>
<dbReference type="EMBL" id="JAEHOD010000074">
    <property type="protein sequence ID" value="KAG2431263.1"/>
    <property type="molecule type" value="Genomic_DNA"/>
</dbReference>
<dbReference type="PANTHER" id="PTHR12771">
    <property type="entry name" value="ENGULFMENT AND CELL MOTILITY"/>
    <property type="match status" value="1"/>
</dbReference>
<dbReference type="OrthoDB" id="67155at2759"/>
<evidence type="ECO:0000259" key="1">
    <source>
        <dbReference type="PROSITE" id="PS51335"/>
    </source>
</evidence>
<sequence>MASMRRRKQAKDEQLTASLLDDYDALEAEDVGPAVQQQQQPARAKAPGLSSSAIILHPGEFNLQAFVASILAWWQRMFGACFGQIFSYATHLWPVPQRGPELSLLQAERLQQLRDKVAERFDIASPSHQDSLRRLWNLAFSGEPCTALKTPRWKDMGWQGEDPATDFRGAGLYGLDNLIYLAEVHPDTFRRLMDKSEGTRATWEYPFAVAGLNLTWALSELLELHAPTGAAAAAAAASSSSDSASGQGPRPPRGATGRAFLKLLAESDVAFEELYCAAYCLLDATWLEMRASYMEFNAVMKRVKGEVERALASRPTDMAQLRQRLLAAVPGAAAGWD</sequence>
<dbReference type="AlphaFoldDB" id="A0A835VZ58"/>
<dbReference type="PROSITE" id="PS51335">
    <property type="entry name" value="ELMO"/>
    <property type="match status" value="1"/>
</dbReference>
<dbReference type="Pfam" id="PF04727">
    <property type="entry name" value="ELMO_CED12"/>
    <property type="match status" value="1"/>
</dbReference>
<dbReference type="InterPro" id="IPR050868">
    <property type="entry name" value="ELMO_domain-containing"/>
</dbReference>
<gene>
    <name evidence="2" type="ORF">HYH02_013397</name>
</gene>
<dbReference type="Proteomes" id="UP000613740">
    <property type="component" value="Unassembled WGS sequence"/>
</dbReference>
<accession>A0A835VZ58</accession>
<dbReference type="PANTHER" id="PTHR12771:SF56">
    <property type="entry name" value="CED-12"/>
    <property type="match status" value="1"/>
</dbReference>
<proteinExistence type="predicted"/>
<protein>
    <recommendedName>
        <fullName evidence="1">ELMO domain-containing protein</fullName>
    </recommendedName>
</protein>
<dbReference type="InterPro" id="IPR006816">
    <property type="entry name" value="ELMO_dom"/>
</dbReference>
<comment type="caution">
    <text evidence="2">The sequence shown here is derived from an EMBL/GenBank/DDBJ whole genome shotgun (WGS) entry which is preliminary data.</text>
</comment>
<name>A0A835VZ58_9CHLO</name>
<organism evidence="2 3">
    <name type="scientific">Chlamydomonas schloesseri</name>
    <dbReference type="NCBI Taxonomy" id="2026947"/>
    <lineage>
        <taxon>Eukaryota</taxon>
        <taxon>Viridiplantae</taxon>
        <taxon>Chlorophyta</taxon>
        <taxon>core chlorophytes</taxon>
        <taxon>Chlorophyceae</taxon>
        <taxon>CS clade</taxon>
        <taxon>Chlamydomonadales</taxon>
        <taxon>Chlamydomonadaceae</taxon>
        <taxon>Chlamydomonas</taxon>
    </lineage>
</organism>
<reference evidence="2" key="1">
    <citation type="journal article" date="2020" name="bioRxiv">
        <title>Comparative genomics of Chlamydomonas.</title>
        <authorList>
            <person name="Craig R.J."/>
            <person name="Hasan A.R."/>
            <person name="Ness R.W."/>
            <person name="Keightley P.D."/>
        </authorList>
    </citation>
    <scope>NUCLEOTIDE SEQUENCE</scope>
    <source>
        <strain evidence="2">CCAP 11/173</strain>
    </source>
</reference>
<evidence type="ECO:0000313" key="2">
    <source>
        <dbReference type="EMBL" id="KAG2431263.1"/>
    </source>
</evidence>
<keyword evidence="3" id="KW-1185">Reference proteome</keyword>